<feature type="domain" description="DUF659" evidence="1">
    <location>
        <begin position="1"/>
        <end position="39"/>
    </location>
</feature>
<protein>
    <recommendedName>
        <fullName evidence="1">DUF659 domain-containing protein</fullName>
    </recommendedName>
</protein>
<evidence type="ECO:0000313" key="2">
    <source>
        <dbReference type="EMBL" id="KYP52030.1"/>
    </source>
</evidence>
<name>A0A151SB38_CAJCA</name>
<dbReference type="PANTHER" id="PTHR32166:SF74">
    <property type="entry name" value="OS05G0256350 PROTEIN"/>
    <property type="match status" value="1"/>
</dbReference>
<sequence length="92" mass="10630">MFEEKRPKFYWAPCATHCIDLMLQDIGKLPNIKKIIQQVISLVDFIYSHSSTLSLLRFYTNKSELVSVDGEKKPVVGYVYEGQGKGSYYEVF</sequence>
<dbReference type="InterPro" id="IPR007021">
    <property type="entry name" value="DUF659"/>
</dbReference>
<reference evidence="2" key="1">
    <citation type="journal article" date="2012" name="Nat. Biotechnol.">
        <title>Draft genome sequence of pigeonpea (Cajanus cajan), an orphan legume crop of resource-poor farmers.</title>
        <authorList>
            <person name="Varshney R.K."/>
            <person name="Chen W."/>
            <person name="Li Y."/>
            <person name="Bharti A.K."/>
            <person name="Saxena R.K."/>
            <person name="Schlueter J.A."/>
            <person name="Donoghue M.T."/>
            <person name="Azam S."/>
            <person name="Fan G."/>
            <person name="Whaley A.M."/>
            <person name="Farmer A.D."/>
            <person name="Sheridan J."/>
            <person name="Iwata A."/>
            <person name="Tuteja R."/>
            <person name="Penmetsa R.V."/>
            <person name="Wu W."/>
            <person name="Upadhyaya H.D."/>
            <person name="Yang S.P."/>
            <person name="Shah T."/>
            <person name="Saxena K.B."/>
            <person name="Michael T."/>
            <person name="McCombie W.R."/>
            <person name="Yang B."/>
            <person name="Zhang G."/>
            <person name="Yang H."/>
            <person name="Wang J."/>
            <person name="Spillane C."/>
            <person name="Cook D.R."/>
            <person name="May G.D."/>
            <person name="Xu X."/>
            <person name="Jackson S.A."/>
        </authorList>
    </citation>
    <scope>NUCLEOTIDE SEQUENCE [LARGE SCALE GENOMIC DNA]</scope>
</reference>
<dbReference type="Proteomes" id="UP000075243">
    <property type="component" value="Unassembled WGS sequence"/>
</dbReference>
<evidence type="ECO:0000259" key="1">
    <source>
        <dbReference type="Pfam" id="PF04937"/>
    </source>
</evidence>
<dbReference type="STRING" id="3821.A0A151SB38"/>
<dbReference type="Pfam" id="PF04937">
    <property type="entry name" value="DUF659"/>
    <property type="match status" value="1"/>
</dbReference>
<dbReference type="Gramene" id="C.cajan_25653.t">
    <property type="protein sequence ID" value="C.cajan_25653.t"/>
    <property type="gene ID" value="C.cajan_25653"/>
</dbReference>
<evidence type="ECO:0000313" key="3">
    <source>
        <dbReference type="Proteomes" id="UP000075243"/>
    </source>
</evidence>
<dbReference type="AlphaFoldDB" id="A0A151SB38"/>
<accession>A0A151SB38</accession>
<dbReference type="EMBL" id="KQ483429">
    <property type="protein sequence ID" value="KYP52030.1"/>
    <property type="molecule type" value="Genomic_DNA"/>
</dbReference>
<gene>
    <name evidence="2" type="ORF">KK1_026110</name>
</gene>
<organism evidence="2 3">
    <name type="scientific">Cajanus cajan</name>
    <name type="common">Pigeon pea</name>
    <name type="synonym">Cajanus indicus</name>
    <dbReference type="NCBI Taxonomy" id="3821"/>
    <lineage>
        <taxon>Eukaryota</taxon>
        <taxon>Viridiplantae</taxon>
        <taxon>Streptophyta</taxon>
        <taxon>Embryophyta</taxon>
        <taxon>Tracheophyta</taxon>
        <taxon>Spermatophyta</taxon>
        <taxon>Magnoliopsida</taxon>
        <taxon>eudicotyledons</taxon>
        <taxon>Gunneridae</taxon>
        <taxon>Pentapetalae</taxon>
        <taxon>rosids</taxon>
        <taxon>fabids</taxon>
        <taxon>Fabales</taxon>
        <taxon>Fabaceae</taxon>
        <taxon>Papilionoideae</taxon>
        <taxon>50 kb inversion clade</taxon>
        <taxon>NPAAA clade</taxon>
        <taxon>indigoferoid/millettioid clade</taxon>
        <taxon>Phaseoleae</taxon>
        <taxon>Cajanus</taxon>
    </lineage>
</organism>
<keyword evidence="3" id="KW-1185">Reference proteome</keyword>
<proteinExistence type="predicted"/>
<dbReference type="PANTHER" id="PTHR32166">
    <property type="entry name" value="OSJNBA0013A04.12 PROTEIN"/>
    <property type="match status" value="1"/>
</dbReference>